<evidence type="ECO:0000256" key="1">
    <source>
        <dbReference type="SAM" id="MobiDB-lite"/>
    </source>
</evidence>
<feature type="compositionally biased region" description="Polar residues" evidence="1">
    <location>
        <begin position="1"/>
        <end position="10"/>
    </location>
</feature>
<protein>
    <submittedName>
        <fullName evidence="2">Predicted protein</fullName>
    </submittedName>
</protein>
<dbReference type="AlphaFoldDB" id="F2DQZ3"/>
<organism evidence="2">
    <name type="scientific">Hordeum vulgare subsp. vulgare</name>
    <name type="common">Domesticated barley</name>
    <dbReference type="NCBI Taxonomy" id="112509"/>
    <lineage>
        <taxon>Eukaryota</taxon>
        <taxon>Viridiplantae</taxon>
        <taxon>Streptophyta</taxon>
        <taxon>Embryophyta</taxon>
        <taxon>Tracheophyta</taxon>
        <taxon>Spermatophyta</taxon>
        <taxon>Magnoliopsida</taxon>
        <taxon>Liliopsida</taxon>
        <taxon>Poales</taxon>
        <taxon>Poaceae</taxon>
        <taxon>BOP clade</taxon>
        <taxon>Pooideae</taxon>
        <taxon>Triticodae</taxon>
        <taxon>Triticeae</taxon>
        <taxon>Hordeinae</taxon>
        <taxon>Hordeum</taxon>
    </lineage>
</organism>
<dbReference type="EMBL" id="AK366311">
    <property type="protein sequence ID" value="BAJ97514.1"/>
    <property type="molecule type" value="mRNA"/>
</dbReference>
<proteinExistence type="evidence at transcript level"/>
<name>F2DQZ3_HORVV</name>
<reference evidence="2" key="1">
    <citation type="journal article" date="2011" name="Plant Physiol.">
        <title>Comprehensive sequence analysis of 24,783 barley full-length cDNAs derived from 12 clone libraries.</title>
        <authorList>
            <person name="Matsumoto T."/>
            <person name="Tanaka T."/>
            <person name="Sakai H."/>
            <person name="Amano N."/>
            <person name="Kanamori H."/>
            <person name="Kurita K."/>
            <person name="Kikuta A."/>
            <person name="Kamiya K."/>
            <person name="Yamamoto M."/>
            <person name="Ikawa H."/>
            <person name="Fujii N."/>
            <person name="Hori K."/>
            <person name="Itoh T."/>
            <person name="Sato K."/>
        </authorList>
    </citation>
    <scope>NUCLEOTIDE SEQUENCE</scope>
    <source>
        <tissue evidence="2">Shoot and root</tissue>
    </source>
</reference>
<feature type="region of interest" description="Disordered" evidence="1">
    <location>
        <begin position="103"/>
        <end position="135"/>
    </location>
</feature>
<sequence>MNSWSNTASAAKSGALFPTSGRSYSAAARATKLRALAVLEPAAARRAGLAAAPPKARGNDRHCGAPDVFGDATSAASLGVSVQEGLQHAKASVVGAVQKAMAGSEEEAAQADLRTAKAQVEATDEAEAKKKHLAG</sequence>
<accession>F2DQZ3</accession>
<feature type="region of interest" description="Disordered" evidence="1">
    <location>
        <begin position="1"/>
        <end position="20"/>
    </location>
</feature>
<evidence type="ECO:0000313" key="2">
    <source>
        <dbReference type="EMBL" id="BAJ97514.1"/>
    </source>
</evidence>